<protein>
    <submittedName>
        <fullName evidence="1">Uncharacterized protein</fullName>
    </submittedName>
</protein>
<organism evidence="1">
    <name type="scientific">Arundo donax</name>
    <name type="common">Giant reed</name>
    <name type="synonym">Donax arundinaceus</name>
    <dbReference type="NCBI Taxonomy" id="35708"/>
    <lineage>
        <taxon>Eukaryota</taxon>
        <taxon>Viridiplantae</taxon>
        <taxon>Streptophyta</taxon>
        <taxon>Embryophyta</taxon>
        <taxon>Tracheophyta</taxon>
        <taxon>Spermatophyta</taxon>
        <taxon>Magnoliopsida</taxon>
        <taxon>Liliopsida</taxon>
        <taxon>Poales</taxon>
        <taxon>Poaceae</taxon>
        <taxon>PACMAD clade</taxon>
        <taxon>Arundinoideae</taxon>
        <taxon>Arundineae</taxon>
        <taxon>Arundo</taxon>
    </lineage>
</organism>
<evidence type="ECO:0000313" key="1">
    <source>
        <dbReference type="EMBL" id="JAD45960.1"/>
    </source>
</evidence>
<dbReference type="AlphaFoldDB" id="A0A0A9SVZ6"/>
<reference evidence="1" key="1">
    <citation type="submission" date="2014-09" db="EMBL/GenBank/DDBJ databases">
        <authorList>
            <person name="Magalhaes I.L.F."/>
            <person name="Oliveira U."/>
            <person name="Santos F.R."/>
            <person name="Vidigal T.H.D.A."/>
            <person name="Brescovit A.D."/>
            <person name="Santos A.J."/>
        </authorList>
    </citation>
    <scope>NUCLEOTIDE SEQUENCE</scope>
    <source>
        <tissue evidence="1">Shoot tissue taken approximately 20 cm above the soil surface</tissue>
    </source>
</reference>
<accession>A0A0A9SVZ6</accession>
<reference evidence="1" key="2">
    <citation type="journal article" date="2015" name="Data Brief">
        <title>Shoot transcriptome of the giant reed, Arundo donax.</title>
        <authorList>
            <person name="Barrero R.A."/>
            <person name="Guerrero F.D."/>
            <person name="Moolhuijzen P."/>
            <person name="Goolsby J.A."/>
            <person name="Tidwell J."/>
            <person name="Bellgard S.E."/>
            <person name="Bellgard M.I."/>
        </authorList>
    </citation>
    <scope>NUCLEOTIDE SEQUENCE</scope>
    <source>
        <tissue evidence="1">Shoot tissue taken approximately 20 cm above the soil surface</tissue>
    </source>
</reference>
<proteinExistence type="predicted"/>
<dbReference type="EMBL" id="GBRH01251935">
    <property type="protein sequence ID" value="JAD45960.1"/>
    <property type="molecule type" value="Transcribed_RNA"/>
</dbReference>
<name>A0A0A9SVZ6_ARUDO</name>
<sequence length="58" mass="6697">MFQWYCWMFHPIILTTANYGAVEKCIPLDVLTRGKVVASELSMTTNFIRKLAMVTWVA</sequence>